<evidence type="ECO:0000313" key="2">
    <source>
        <dbReference type="Proteomes" id="UP000286270"/>
    </source>
</evidence>
<dbReference type="Proteomes" id="UP000286270">
    <property type="component" value="Unassembled WGS sequence"/>
</dbReference>
<proteinExistence type="predicted"/>
<comment type="caution">
    <text evidence="1">The sequence shown here is derived from an EMBL/GenBank/DDBJ whole genome shotgun (WGS) entry which is preliminary data.</text>
</comment>
<sequence length="95" mass="10982">MPPPFFFSKAAFPKDRAGVSPQQSRYSVPEEPVFRPEDGCFRRRRRHLHLIIAVNIRHNSSAQNPKSINSLIRQDLTLKKCKLALDKTKGKYANY</sequence>
<evidence type="ECO:0000313" key="1">
    <source>
        <dbReference type="EMBL" id="RGV51796.1"/>
    </source>
</evidence>
<dbReference type="EMBL" id="QRZH01000012">
    <property type="protein sequence ID" value="RGV51796.1"/>
    <property type="molecule type" value="Genomic_DNA"/>
</dbReference>
<accession>A0A412Y2Z5</accession>
<protein>
    <submittedName>
        <fullName evidence="1">Uncharacterized protein</fullName>
    </submittedName>
</protein>
<organism evidence="1 2">
    <name type="scientific">Bacteroides fragilis</name>
    <dbReference type="NCBI Taxonomy" id="817"/>
    <lineage>
        <taxon>Bacteria</taxon>
        <taxon>Pseudomonadati</taxon>
        <taxon>Bacteroidota</taxon>
        <taxon>Bacteroidia</taxon>
        <taxon>Bacteroidales</taxon>
        <taxon>Bacteroidaceae</taxon>
        <taxon>Bacteroides</taxon>
    </lineage>
</organism>
<dbReference type="AlphaFoldDB" id="A0A412Y2Z5"/>
<name>A0A412Y2Z5_BACFG</name>
<reference evidence="1 2" key="1">
    <citation type="submission" date="2018-08" db="EMBL/GenBank/DDBJ databases">
        <title>A genome reference for cultivated species of the human gut microbiota.</title>
        <authorList>
            <person name="Zou Y."/>
            <person name="Xue W."/>
            <person name="Luo G."/>
        </authorList>
    </citation>
    <scope>NUCLEOTIDE SEQUENCE [LARGE SCALE GENOMIC DNA]</scope>
    <source>
        <strain evidence="1 2">AF14-26</strain>
    </source>
</reference>
<gene>
    <name evidence="1" type="ORF">DWW08_14280</name>
</gene>